<organism evidence="1">
    <name type="scientific">Candidatus Kentrum sp. DK</name>
    <dbReference type="NCBI Taxonomy" id="2126562"/>
    <lineage>
        <taxon>Bacteria</taxon>
        <taxon>Pseudomonadati</taxon>
        <taxon>Pseudomonadota</taxon>
        <taxon>Gammaproteobacteria</taxon>
        <taxon>Candidatus Kentrum</taxon>
    </lineage>
</organism>
<dbReference type="EMBL" id="CAADEX010000010">
    <property type="protein sequence ID" value="VFJ45282.1"/>
    <property type="molecule type" value="Genomic_DNA"/>
</dbReference>
<evidence type="ECO:0000313" key="1">
    <source>
        <dbReference type="EMBL" id="VFJ45282.1"/>
    </source>
</evidence>
<accession>A0A450S0V6</accession>
<name>A0A450S0V6_9GAMM</name>
<protein>
    <submittedName>
        <fullName evidence="1">Uncharacterized protein</fullName>
    </submittedName>
</protein>
<dbReference type="AlphaFoldDB" id="A0A450S0V6"/>
<gene>
    <name evidence="1" type="ORF">BECKDK2373B_GA0170837_101017</name>
</gene>
<proteinExistence type="predicted"/>
<sequence length="67" mass="7661">MFGADRKLKRVSTENTELTKKSGIPSVLSVDLFLFNLRGFYFQLGRRRARRDAGNHLIANDKGDKHP</sequence>
<reference evidence="1" key="1">
    <citation type="submission" date="2019-02" db="EMBL/GenBank/DDBJ databases">
        <authorList>
            <person name="Gruber-Vodicka R. H."/>
            <person name="Seah K. B. B."/>
        </authorList>
    </citation>
    <scope>NUCLEOTIDE SEQUENCE</scope>
    <source>
        <strain evidence="1">BECK_DK47</strain>
    </source>
</reference>